<feature type="transmembrane region" description="Helical" evidence="3">
    <location>
        <begin position="34"/>
        <end position="53"/>
    </location>
</feature>
<feature type="transmembrane region" description="Helical" evidence="3">
    <location>
        <begin position="182"/>
        <end position="203"/>
    </location>
</feature>
<evidence type="ECO:0000256" key="3">
    <source>
        <dbReference type="SAM" id="Phobius"/>
    </source>
</evidence>
<dbReference type="GO" id="GO:0006465">
    <property type="term" value="P:signal peptide processing"/>
    <property type="evidence" value="ECO:0007669"/>
    <property type="project" value="UniProtKB-UniRule"/>
</dbReference>
<comment type="caution">
    <text evidence="4">The sequence shown here is derived from an EMBL/GenBank/DDBJ whole genome shotgun (WGS) entry which is preliminary data.</text>
</comment>
<feature type="region of interest" description="Disordered" evidence="2">
    <location>
        <begin position="1"/>
        <end position="27"/>
    </location>
</feature>
<keyword evidence="3" id="KW-1133">Transmembrane helix</keyword>
<accession>A0A7W5P6A4</accession>
<sequence length="300" mass="31702">MHRRSSGRRRTRPGPRRSDLREAAAHPTTPAKTLAALAVMVGVAVLLLAGLLWRLDGGSWAVIETGSMGSAAPVGTLILTRREPTSAIVVGDVVSYHPRTNPKEIITHRVVEKLSDGTLRVRGDINGAADPYPVRDIDLVGTVEVTLIGLGWVVKALPMLVVAGAVLLVASQRYIRAGWRSSVRVLGTCLLLCLAVLILRPFVHPVLISVRTPPGGQAEADVVSGGLLPTRVEGMPGHHVDLLTGQVGSVAVAAPEPGAPFHIVGHPHLDLPWMIVVSLVCSLPLLWCLVVGLSPDEDAA</sequence>
<proteinExistence type="predicted"/>
<evidence type="ECO:0000313" key="4">
    <source>
        <dbReference type="EMBL" id="MBB3326314.1"/>
    </source>
</evidence>
<evidence type="ECO:0000313" key="5">
    <source>
        <dbReference type="Proteomes" id="UP000565572"/>
    </source>
</evidence>
<dbReference type="EC" id="3.4.21.89" evidence="1"/>
<protein>
    <recommendedName>
        <fullName evidence="1">Signal peptidase I</fullName>
        <ecNumber evidence="1">3.4.21.89</ecNumber>
    </recommendedName>
</protein>
<evidence type="ECO:0000256" key="1">
    <source>
        <dbReference type="NCBIfam" id="TIGR02228"/>
    </source>
</evidence>
<dbReference type="AlphaFoldDB" id="A0A7W5P6A4"/>
<feature type="compositionally biased region" description="Basic residues" evidence="2">
    <location>
        <begin position="1"/>
        <end position="15"/>
    </location>
</feature>
<dbReference type="Proteomes" id="UP000565572">
    <property type="component" value="Unassembled WGS sequence"/>
</dbReference>
<reference evidence="4 5" key="1">
    <citation type="submission" date="2020-08" db="EMBL/GenBank/DDBJ databases">
        <title>Sequencing the genomes of 1000 actinobacteria strains.</title>
        <authorList>
            <person name="Klenk H.-P."/>
        </authorList>
    </citation>
    <scope>NUCLEOTIDE SEQUENCE [LARGE SCALE GENOMIC DNA]</scope>
    <source>
        <strain evidence="4 5">DSM 11053</strain>
    </source>
</reference>
<dbReference type="GO" id="GO:0004252">
    <property type="term" value="F:serine-type endopeptidase activity"/>
    <property type="evidence" value="ECO:0007669"/>
    <property type="project" value="UniProtKB-UniRule"/>
</dbReference>
<gene>
    <name evidence="4" type="ORF">FHX39_001258</name>
</gene>
<dbReference type="RefSeq" id="WP_183337281.1">
    <property type="nucleotide sequence ID" value="NZ_JACHZG010000001.1"/>
</dbReference>
<dbReference type="InterPro" id="IPR019533">
    <property type="entry name" value="Peptidase_S26"/>
</dbReference>
<feature type="transmembrane region" description="Helical" evidence="3">
    <location>
        <begin position="147"/>
        <end position="170"/>
    </location>
</feature>
<organism evidence="4 5">
    <name type="scientific">Microlunatus antarcticus</name>
    <dbReference type="NCBI Taxonomy" id="53388"/>
    <lineage>
        <taxon>Bacteria</taxon>
        <taxon>Bacillati</taxon>
        <taxon>Actinomycetota</taxon>
        <taxon>Actinomycetes</taxon>
        <taxon>Propionibacteriales</taxon>
        <taxon>Propionibacteriaceae</taxon>
        <taxon>Microlunatus</taxon>
    </lineage>
</organism>
<keyword evidence="5" id="KW-1185">Reference proteome</keyword>
<dbReference type="EMBL" id="JACHZG010000001">
    <property type="protein sequence ID" value="MBB3326314.1"/>
    <property type="molecule type" value="Genomic_DNA"/>
</dbReference>
<dbReference type="GO" id="GO:0016020">
    <property type="term" value="C:membrane"/>
    <property type="evidence" value="ECO:0007669"/>
    <property type="project" value="UniProtKB-UniRule"/>
</dbReference>
<dbReference type="InterPro" id="IPR001733">
    <property type="entry name" value="Peptidase_S26B"/>
</dbReference>
<dbReference type="GO" id="GO:0009003">
    <property type="term" value="F:signal peptidase activity"/>
    <property type="evidence" value="ECO:0007669"/>
    <property type="project" value="UniProtKB-EC"/>
</dbReference>
<keyword evidence="3" id="KW-0472">Membrane</keyword>
<name>A0A7W5P6A4_9ACTN</name>
<keyword evidence="3" id="KW-0812">Transmembrane</keyword>
<dbReference type="NCBIfam" id="TIGR02228">
    <property type="entry name" value="sigpep_I_arch"/>
    <property type="match status" value="1"/>
</dbReference>
<dbReference type="CDD" id="cd06530">
    <property type="entry name" value="S26_SPase_I"/>
    <property type="match status" value="1"/>
</dbReference>
<feature type="transmembrane region" description="Helical" evidence="3">
    <location>
        <begin position="271"/>
        <end position="293"/>
    </location>
</feature>
<evidence type="ECO:0000256" key="2">
    <source>
        <dbReference type="SAM" id="MobiDB-lite"/>
    </source>
</evidence>